<proteinExistence type="predicted"/>
<dbReference type="PANTHER" id="PTHR33198">
    <property type="entry name" value="ANK_REP_REGION DOMAIN-CONTAINING PROTEIN-RELATED"/>
    <property type="match status" value="1"/>
</dbReference>
<evidence type="ECO:0000313" key="1">
    <source>
        <dbReference type="EMBL" id="CAH1959583.1"/>
    </source>
</evidence>
<dbReference type="EMBL" id="CAKOFQ010006683">
    <property type="protein sequence ID" value="CAH1959583.1"/>
    <property type="molecule type" value="Genomic_DNA"/>
</dbReference>
<dbReference type="AlphaFoldDB" id="A0A9P0JUW6"/>
<keyword evidence="2" id="KW-1185">Reference proteome</keyword>
<evidence type="ECO:0008006" key="3">
    <source>
        <dbReference type="Google" id="ProtNLM"/>
    </source>
</evidence>
<dbReference type="Proteomes" id="UP001152888">
    <property type="component" value="Unassembled WGS sequence"/>
</dbReference>
<reference evidence="1" key="1">
    <citation type="submission" date="2022-03" db="EMBL/GenBank/DDBJ databases">
        <authorList>
            <person name="Sayadi A."/>
        </authorList>
    </citation>
    <scope>NUCLEOTIDE SEQUENCE</scope>
</reference>
<accession>A0A9P0JUW6</accession>
<comment type="caution">
    <text evidence="1">The sequence shown here is derived from an EMBL/GenBank/DDBJ whole genome shotgun (WGS) entry which is preliminary data.</text>
</comment>
<evidence type="ECO:0000313" key="2">
    <source>
        <dbReference type="Proteomes" id="UP001152888"/>
    </source>
</evidence>
<dbReference type="OrthoDB" id="6778909at2759"/>
<gene>
    <name evidence="1" type="ORF">ACAOBT_LOCUS3248</name>
</gene>
<sequence length="107" mass="12584">MYISRFDQYFIASKIEEELEINTLLAVVGKEMSELIIDLCNKPEEITYEAMIRLVINHLQPEPSKRAERFKLRLRKQERGESLAQYLDALKKLAKTCQFGEFGRPFN</sequence>
<organism evidence="1 2">
    <name type="scientific">Acanthoscelides obtectus</name>
    <name type="common">Bean weevil</name>
    <name type="synonym">Bruchus obtectus</name>
    <dbReference type="NCBI Taxonomy" id="200917"/>
    <lineage>
        <taxon>Eukaryota</taxon>
        <taxon>Metazoa</taxon>
        <taxon>Ecdysozoa</taxon>
        <taxon>Arthropoda</taxon>
        <taxon>Hexapoda</taxon>
        <taxon>Insecta</taxon>
        <taxon>Pterygota</taxon>
        <taxon>Neoptera</taxon>
        <taxon>Endopterygota</taxon>
        <taxon>Coleoptera</taxon>
        <taxon>Polyphaga</taxon>
        <taxon>Cucujiformia</taxon>
        <taxon>Chrysomeloidea</taxon>
        <taxon>Chrysomelidae</taxon>
        <taxon>Bruchinae</taxon>
        <taxon>Bruchini</taxon>
        <taxon>Acanthoscelides</taxon>
    </lineage>
</organism>
<name>A0A9P0JUW6_ACAOB</name>
<dbReference type="PANTHER" id="PTHR33198:SF19">
    <property type="entry name" value="CCHC-TYPE DOMAIN-CONTAINING PROTEIN"/>
    <property type="match status" value="1"/>
</dbReference>
<protein>
    <recommendedName>
        <fullName evidence="3">Retrotransposon gag domain-containing protein</fullName>
    </recommendedName>
</protein>